<reference evidence="2 3" key="1">
    <citation type="submission" date="2023-08" db="EMBL/GenBank/DDBJ databases">
        <title>Black Yeasts Isolated from many extreme environments.</title>
        <authorList>
            <person name="Coleine C."/>
            <person name="Stajich J.E."/>
            <person name="Selbmann L."/>
        </authorList>
    </citation>
    <scope>NUCLEOTIDE SEQUENCE [LARGE SCALE GENOMIC DNA]</scope>
    <source>
        <strain evidence="2 3">CCFEE 6328</strain>
    </source>
</reference>
<feature type="compositionally biased region" description="Low complexity" evidence="1">
    <location>
        <begin position="283"/>
        <end position="296"/>
    </location>
</feature>
<feature type="region of interest" description="Disordered" evidence="1">
    <location>
        <begin position="814"/>
        <end position="834"/>
    </location>
</feature>
<feature type="region of interest" description="Disordered" evidence="1">
    <location>
        <begin position="474"/>
        <end position="519"/>
    </location>
</feature>
<sequence>MSVRREPFESPDSAIYPRPLRPTGLRTRDRTPQSHSRPDQPEIHSSSVISSNSARNKASPITPTIVPLFESPNAADRKEKRRGWVGGSSRRLKFPKLREKPSFSKERKKMQLNTDAPPEGKTPRKLIIQSRSGSAPGEVNSPAQRHDSTQRSSPSSSPKDKPLPSLPIATVKFKSPVRRSLIDCQERPLRRSVSPPDGGPAKEEEWPTIEPSKNDAMPVPDHLQSSIKPSLGESFIEGMRGLHLDDKEKENMEQDTKAHSKSSEPTMNHGKVVPGVGSNEAQSVSAIASSRPLSSSQLPKPRDSMIQSLARHNDGPVIRQTKTSKLRLRPSIGKRTWDSGEKERGDHSHLGPIRESLQSPTVLKTSQITAGGPVRSNSRGRLGVTPRGSPYTIPSALIRRRETAQLNGGPQAHSGHDTAHTIGDTHYLSVPNESRHAHSAPRDPLRQSSIPVPSRMIHPETDLDNLTVASTQQVAPDLPVDVENNTGGGGKPEEGQASSHADGDNANGKKRPSDHVSTADVDVLGVKEVFSTPAPTDDESIVDSDDSGVTVHDYDAFGGFRVKQLGSGHMDRPTLRIADSASRILLGNEAGDNPMAAREISPGIQHKSSAPDLRQTPVNKAEVRPSSAIFTRPLSFARSLTDRSPGPFKKCEEDEDSHGLLGNNKTAAESAPAELPGSDVVWQMRSVLEPKTTLADGETSRRASTEYRSSPACAKGDWPGKDFADLSFYPESPTRRQRKEIQCAQTDGVAVKRAASPASRPSTIVSHAPPSKEVAPWLFQNPNEVKAKQEKLLSVAFGNNVDSAGTVVQEAAPSMTFPPRSSSRKPKPPPIVVSPPVPAPSVNIFPQQATKAYGVRPETIQKPNNVKTFAQSVSPNTDSSKAQKVWGKPSYTPSSSSRKVISNIKGLFHKRSTESTLHTNSAGSQGSVRRKPVPDNKLANPLTSTESGAEPSGPNRLFHYPNRRGTRKAIPNPFISPTTPFTATVPPDPHPEVKSSPVPSAQSPTTPVTPSLSNATTLTHALLDLAHIETDTQRKKHLIQLSKCMVEVVSAARDAEKSMEKAKMEASRAEVGWLKVQKEVATMEGLVNKVLEQCGHK</sequence>
<accession>A0ABR0JFZ9</accession>
<feature type="compositionally biased region" description="Basic and acidic residues" evidence="1">
    <location>
        <begin position="245"/>
        <end position="262"/>
    </location>
</feature>
<feature type="region of interest" description="Disordered" evidence="1">
    <location>
        <begin position="405"/>
        <end position="424"/>
    </location>
</feature>
<keyword evidence="3" id="KW-1185">Reference proteome</keyword>
<feature type="compositionally biased region" description="Basic and acidic residues" evidence="1">
    <location>
        <begin position="433"/>
        <end position="445"/>
    </location>
</feature>
<comment type="caution">
    <text evidence="2">The sequence shown here is derived from an EMBL/GenBank/DDBJ whole genome shotgun (WGS) entry which is preliminary data.</text>
</comment>
<feature type="compositionally biased region" description="Basic and acidic residues" evidence="1">
    <location>
        <begin position="335"/>
        <end position="349"/>
    </location>
</feature>
<feature type="compositionally biased region" description="Polar residues" evidence="1">
    <location>
        <begin position="914"/>
        <end position="927"/>
    </location>
</feature>
<dbReference type="EMBL" id="JAVRRF010000007">
    <property type="protein sequence ID" value="KAK5063577.1"/>
    <property type="molecule type" value="Genomic_DNA"/>
</dbReference>
<feature type="compositionally biased region" description="Polar residues" evidence="1">
    <location>
        <begin position="356"/>
        <end position="379"/>
    </location>
</feature>
<dbReference type="Proteomes" id="UP001345691">
    <property type="component" value="Unassembled WGS sequence"/>
</dbReference>
<evidence type="ECO:0000313" key="3">
    <source>
        <dbReference type="Proteomes" id="UP001345691"/>
    </source>
</evidence>
<proteinExistence type="predicted"/>
<feature type="region of interest" description="Disordered" evidence="1">
    <location>
        <begin position="870"/>
        <end position="898"/>
    </location>
</feature>
<feature type="compositionally biased region" description="Basic and acidic residues" evidence="1">
    <location>
        <begin position="26"/>
        <end position="42"/>
    </location>
</feature>
<feature type="compositionally biased region" description="Basic and acidic residues" evidence="1">
    <location>
        <begin position="96"/>
        <end position="105"/>
    </location>
</feature>
<feature type="compositionally biased region" description="Polar residues" evidence="1">
    <location>
        <begin position="870"/>
        <end position="882"/>
    </location>
</feature>
<gene>
    <name evidence="2" type="ORF">LTR69_004283</name>
</gene>
<feature type="compositionally biased region" description="Basic and acidic residues" evidence="1">
    <location>
        <begin position="180"/>
        <end position="189"/>
    </location>
</feature>
<feature type="compositionally biased region" description="Polar residues" evidence="1">
    <location>
        <begin position="997"/>
        <end position="1013"/>
    </location>
</feature>
<organism evidence="2 3">
    <name type="scientific">Exophiala sideris</name>
    <dbReference type="NCBI Taxonomy" id="1016849"/>
    <lineage>
        <taxon>Eukaryota</taxon>
        <taxon>Fungi</taxon>
        <taxon>Dikarya</taxon>
        <taxon>Ascomycota</taxon>
        <taxon>Pezizomycotina</taxon>
        <taxon>Eurotiomycetes</taxon>
        <taxon>Chaetothyriomycetidae</taxon>
        <taxon>Chaetothyriales</taxon>
        <taxon>Herpotrichiellaceae</taxon>
        <taxon>Exophiala</taxon>
    </lineage>
</organism>
<feature type="region of interest" description="Disordered" evidence="1">
    <location>
        <begin position="641"/>
        <end position="674"/>
    </location>
</feature>
<feature type="region of interest" description="Disordered" evidence="1">
    <location>
        <begin position="433"/>
        <end position="458"/>
    </location>
</feature>
<protein>
    <submittedName>
        <fullName evidence="2">Uncharacterized protein</fullName>
    </submittedName>
</protein>
<feature type="region of interest" description="Disordered" evidence="1">
    <location>
        <begin position="911"/>
        <end position="1013"/>
    </location>
</feature>
<feature type="region of interest" description="Disordered" evidence="1">
    <location>
        <begin position="245"/>
        <end position="392"/>
    </location>
</feature>
<feature type="region of interest" description="Disordered" evidence="1">
    <location>
        <begin position="692"/>
        <end position="713"/>
    </location>
</feature>
<name>A0ABR0JFZ9_9EURO</name>
<evidence type="ECO:0000256" key="1">
    <source>
        <dbReference type="SAM" id="MobiDB-lite"/>
    </source>
</evidence>
<feature type="region of interest" description="Disordered" evidence="1">
    <location>
        <begin position="749"/>
        <end position="768"/>
    </location>
</feature>
<feature type="region of interest" description="Disordered" evidence="1">
    <location>
        <begin position="1"/>
        <end position="233"/>
    </location>
</feature>
<evidence type="ECO:0000313" key="2">
    <source>
        <dbReference type="EMBL" id="KAK5063577.1"/>
    </source>
</evidence>